<dbReference type="GO" id="GO:0032259">
    <property type="term" value="P:methylation"/>
    <property type="evidence" value="ECO:0007669"/>
    <property type="project" value="UniProtKB-KW"/>
</dbReference>
<dbReference type="STRING" id="215637.A0A4P9ZM90"/>
<dbReference type="CDD" id="cd03311">
    <property type="entry name" value="CIMS_C_terminal_like"/>
    <property type="match status" value="1"/>
</dbReference>
<dbReference type="InterPro" id="IPR002629">
    <property type="entry name" value="Met_Synth_C/arc"/>
</dbReference>
<dbReference type="OrthoDB" id="1053771at2759"/>
<dbReference type="NCBIfam" id="TIGR01371">
    <property type="entry name" value="met_syn_B12ind"/>
    <property type="match status" value="1"/>
</dbReference>
<evidence type="ECO:0000256" key="13">
    <source>
        <dbReference type="PIRSR" id="PIRSR000382-1"/>
    </source>
</evidence>
<evidence type="ECO:0000256" key="5">
    <source>
        <dbReference type="ARBA" id="ARBA00022603"/>
    </source>
</evidence>
<dbReference type="Gene3D" id="3.20.20.210">
    <property type="match status" value="2"/>
</dbReference>
<dbReference type="AlphaFoldDB" id="A0A4P9ZM90"/>
<keyword evidence="8 14" id="KW-0479">Metal-binding</keyword>
<dbReference type="Pfam" id="PF08267">
    <property type="entry name" value="Meth_synt_1"/>
    <property type="match status" value="1"/>
</dbReference>
<feature type="binding site" evidence="13">
    <location>
        <position position="24"/>
    </location>
    <ligand>
        <name>5-methyltetrahydropteroyltri-L-glutamate</name>
        <dbReference type="ChEBI" id="CHEBI:58207"/>
    </ligand>
</feature>
<dbReference type="EC" id="2.1.1.14" evidence="4"/>
<evidence type="ECO:0000313" key="19">
    <source>
        <dbReference type="Proteomes" id="UP000268162"/>
    </source>
</evidence>
<dbReference type="PANTHER" id="PTHR30519">
    <property type="entry name" value="5-METHYLTETRAHYDROPTEROYLTRIGLUTAMATE--HOMOCYSTEINE METHYLTRANSFERASE"/>
    <property type="match status" value="1"/>
</dbReference>
<evidence type="ECO:0000256" key="1">
    <source>
        <dbReference type="ARBA" id="ARBA00002777"/>
    </source>
</evidence>
<protein>
    <recommendedName>
        <fullName evidence="4">5-methyltetrahydropteroyltriglutamate--homocysteine S-methyltransferase</fullName>
        <ecNumber evidence="4">2.1.1.14</ecNumber>
    </recommendedName>
    <alternativeName>
        <fullName evidence="12">Cobalamin-independent methionine synthase</fullName>
    </alternativeName>
    <alternativeName>
        <fullName evidence="11">Methionine synthase, vitamin-B12 independent isozyme</fullName>
    </alternativeName>
</protein>
<dbReference type="InterPro" id="IPR006276">
    <property type="entry name" value="Cobalamin-indep_Met_synthase"/>
</dbReference>
<feature type="binding site" evidence="13">
    <location>
        <position position="629"/>
    </location>
    <ligand>
        <name>L-homocysteine</name>
        <dbReference type="ChEBI" id="CHEBI:58199"/>
    </ligand>
</feature>
<evidence type="ECO:0000256" key="15">
    <source>
        <dbReference type="PIRSR" id="PIRSR000382-3"/>
    </source>
</evidence>
<comment type="pathway">
    <text evidence="2">Amino-acid biosynthesis; L-methionine biosynthesis via de novo pathway; L-methionine from L-homocysteine (MetE route): step 1/1.</text>
</comment>
<evidence type="ECO:0000256" key="8">
    <source>
        <dbReference type="ARBA" id="ARBA00022723"/>
    </source>
</evidence>
<dbReference type="PIRSF" id="PIRSF000382">
    <property type="entry name" value="MeTrfase_B12_ind"/>
    <property type="match status" value="1"/>
</dbReference>
<comment type="function">
    <text evidence="1">Catalyzes the transfer of a methyl group from 5-methyltetrahydrofolate to homocysteine resulting in methionine formation.</text>
</comment>
<keyword evidence="9 14" id="KW-0862">Zinc</keyword>
<dbReference type="FunFam" id="3.20.20.210:FF:000003">
    <property type="entry name" value="5-methyltetrahydropteroyltriglutamate--homocysteine methyltransferase"/>
    <property type="match status" value="1"/>
</dbReference>
<comment type="similarity">
    <text evidence="3">Belongs to the vitamin-B12 independent methionine synthase family.</text>
</comment>
<dbReference type="GO" id="GO:0003871">
    <property type="term" value="F:5-methyltetrahydropteroyltriglutamate-homocysteine S-methyltransferase activity"/>
    <property type="evidence" value="ECO:0007669"/>
    <property type="project" value="UniProtKB-EC"/>
</dbReference>
<feature type="binding site" evidence="13">
    <location>
        <begin position="545"/>
        <end position="546"/>
    </location>
    <ligand>
        <name>5-methyltetrahydropteroyltri-L-glutamate</name>
        <dbReference type="ChEBI" id="CHEBI:58207"/>
    </ligand>
</feature>
<keyword evidence="5" id="KW-0489">Methyltransferase</keyword>
<dbReference type="InterPro" id="IPR038071">
    <property type="entry name" value="UROD/MetE-like_sf"/>
</dbReference>
<feature type="binding site" evidence="14">
    <location>
        <position position="695"/>
    </location>
    <ligand>
        <name>Zn(2+)</name>
        <dbReference type="ChEBI" id="CHEBI:29105"/>
        <label>1</label>
        <note>catalytic</note>
    </ligand>
</feature>
<evidence type="ECO:0000256" key="3">
    <source>
        <dbReference type="ARBA" id="ARBA00009553"/>
    </source>
</evidence>
<dbReference type="NCBIfam" id="NF003556">
    <property type="entry name" value="PRK05222.1"/>
    <property type="match status" value="1"/>
</dbReference>
<evidence type="ECO:0000256" key="10">
    <source>
        <dbReference type="ARBA" id="ARBA00023167"/>
    </source>
</evidence>
<evidence type="ECO:0000256" key="14">
    <source>
        <dbReference type="PIRSR" id="PIRSR000382-2"/>
    </source>
</evidence>
<evidence type="ECO:0000256" key="7">
    <source>
        <dbReference type="ARBA" id="ARBA00022679"/>
    </source>
</evidence>
<proteinExistence type="inferred from homology"/>
<evidence type="ECO:0000256" key="2">
    <source>
        <dbReference type="ARBA" id="ARBA00004681"/>
    </source>
</evidence>
<feature type="binding site" evidence="14">
    <location>
        <position position="673"/>
    </location>
    <ligand>
        <name>Zn(2+)</name>
        <dbReference type="ChEBI" id="CHEBI:29105"/>
        <label>1</label>
        <note>catalytic</note>
    </ligand>
</feature>
<feature type="binding site" evidence="13">
    <location>
        <position position="629"/>
    </location>
    <ligand>
        <name>L-methionine</name>
        <dbReference type="ChEBI" id="CHEBI:57844"/>
    </ligand>
</feature>
<evidence type="ECO:0000256" key="6">
    <source>
        <dbReference type="ARBA" id="ARBA00022605"/>
    </source>
</evidence>
<evidence type="ECO:0000256" key="11">
    <source>
        <dbReference type="ARBA" id="ARBA00030765"/>
    </source>
</evidence>
<reference evidence="19" key="1">
    <citation type="journal article" date="2018" name="Nat. Microbiol.">
        <title>Leveraging single-cell genomics to expand the fungal tree of life.</title>
        <authorList>
            <person name="Ahrendt S.R."/>
            <person name="Quandt C.A."/>
            <person name="Ciobanu D."/>
            <person name="Clum A."/>
            <person name="Salamov A."/>
            <person name="Andreopoulos B."/>
            <person name="Cheng J.F."/>
            <person name="Woyke T."/>
            <person name="Pelin A."/>
            <person name="Henrissat B."/>
            <person name="Reynolds N.K."/>
            <person name="Benny G.L."/>
            <person name="Smith M.E."/>
            <person name="James T.Y."/>
            <person name="Grigoriev I.V."/>
        </authorList>
    </citation>
    <scope>NUCLEOTIDE SEQUENCE [LARGE SCALE GENOMIC DNA]</scope>
    <source>
        <strain evidence="19">RSA 468</strain>
    </source>
</reference>
<evidence type="ECO:0000256" key="4">
    <source>
        <dbReference type="ARBA" id="ARBA00012034"/>
    </source>
</evidence>
<keyword evidence="7" id="KW-0808">Transferase</keyword>
<feature type="binding site" evidence="13">
    <location>
        <position position="591"/>
    </location>
    <ligand>
        <name>5-methyltetrahydropteroyltri-L-glutamate</name>
        <dbReference type="ChEBI" id="CHEBI:58207"/>
    </ligand>
</feature>
<name>A0A4P9ZM90_9FUNG</name>
<feature type="domain" description="Cobalamin-independent methionine synthase MetE C-terminal/archaeal" evidence="16">
    <location>
        <begin position="456"/>
        <end position="778"/>
    </location>
</feature>
<organism evidence="18 19">
    <name type="scientific">Dimargaris cristalligena</name>
    <dbReference type="NCBI Taxonomy" id="215637"/>
    <lineage>
        <taxon>Eukaryota</taxon>
        <taxon>Fungi</taxon>
        <taxon>Fungi incertae sedis</taxon>
        <taxon>Zoopagomycota</taxon>
        <taxon>Kickxellomycotina</taxon>
        <taxon>Dimargaritomycetes</taxon>
        <taxon>Dimargaritales</taxon>
        <taxon>Dimargaritaceae</taxon>
        <taxon>Dimargaris</taxon>
    </lineage>
</organism>
<dbReference type="EMBL" id="ML003286">
    <property type="protein sequence ID" value="RKP34248.1"/>
    <property type="molecule type" value="Genomic_DNA"/>
</dbReference>
<dbReference type="HAMAP" id="MF_00172">
    <property type="entry name" value="Meth_synth"/>
    <property type="match status" value="1"/>
</dbReference>
<dbReference type="InterPro" id="IPR013215">
    <property type="entry name" value="Cbl-indep_Met_Synth_N"/>
</dbReference>
<evidence type="ECO:0000259" key="17">
    <source>
        <dbReference type="Pfam" id="PF08267"/>
    </source>
</evidence>
<dbReference type="Proteomes" id="UP000268162">
    <property type="component" value="Unassembled WGS sequence"/>
</dbReference>
<feature type="binding site" evidence="13">
    <location>
        <position position="131"/>
    </location>
    <ligand>
        <name>5-methyltetrahydropteroyltri-L-glutamate</name>
        <dbReference type="ChEBI" id="CHEBI:58207"/>
    </ligand>
</feature>
<keyword evidence="19" id="KW-1185">Reference proteome</keyword>
<gene>
    <name evidence="18" type="ORF">BJ085DRAFT_38091</name>
</gene>
<sequence length="788" mass="88749">MSAAATLKSSVLGYPRVGNQRQLKKLIEGFWAGKVDESALVDGARALRTQHWQLQRSQGIDLIPSGDFTLYDLVLDTSYNFGAIPTRYQTIPAGLPQYFAMARGLQGAAAKGADQIVDVPAMEMKKWFDTNYHYIVPELGPEQTFQLTAEPSLVAHFKEAKALGIHTKPVLIGPVSFLLLAKASGESDFQPLELLPRLLPEYRKLLAQLAEAGATWIQVDEPHLGLDSTPATEAAYKSAYQYLADGLSPSLRLLLTTYFERVDDRMALISKLPVHGLHLDLVRHPQQLPGVLDQLPADWVLSLGVVNGRNIWKTEFATAIDLINQATNRKPLNQLVLATSCSLLHSPYSLEFETKLDSEIKDWLAFANEKLGELATLTAVFNIQQSAEPQPKRQSEVDAALEANKRSFAARRTSARVVNPQVQDRLAKVQPDMVVRPTPFAERYPKQKAHQKLPLFPTTTIGSFPQTKEVRQARLKFKKGELSAEDYRQFLLKETERCVRIQEDIGIDVLVHGEFERNDMVEYFGEKLRGYVFTQNGWVASYGTRCVKPPVIYGDIDRPNPMTVDWSVYAQSLTTKPMKGMLTGPVTCLQWSFVRDDQPRRVTAQQLALAIRDEVDDLEKAGISTIQIDEPAIREGLPLRRTEWEAYLKWAVDAFLLSSCSVQDTTQIHTHMCYSDFNDIFPAIQRMDADVITIENSRSDLKLLRAFDRYGYHNASGPGLYDIHSPRVPTVEEMNERLAALLNYLPFQLIWLNPDCGLKTRDWAEVEASLRNLTATAGEFRRRYADQA</sequence>
<feature type="domain" description="Cobalamin-independent methionine synthase MetE N-terminal" evidence="17">
    <location>
        <begin position="9"/>
        <end position="328"/>
    </location>
</feature>
<keyword evidence="6" id="KW-0028">Amino-acid biosynthesis</keyword>
<feature type="active site" description="Proton donor" evidence="15">
    <location>
        <position position="724"/>
    </location>
</feature>
<dbReference type="GO" id="GO:0008270">
    <property type="term" value="F:zinc ion binding"/>
    <property type="evidence" value="ECO:0007669"/>
    <property type="project" value="InterPro"/>
</dbReference>
<comment type="cofactor">
    <cofactor evidence="14">
        <name>Zn(2+)</name>
        <dbReference type="ChEBI" id="CHEBI:29105"/>
    </cofactor>
    <text evidence="14">Binds 2 Zn(2+) ions per subunit.</text>
</comment>
<feature type="binding site" evidence="13">
    <location>
        <begin position="461"/>
        <end position="463"/>
    </location>
    <ligand>
        <name>L-methionine</name>
        <dbReference type="ChEBI" id="CHEBI:57844"/>
    </ligand>
</feature>
<evidence type="ECO:0000313" key="18">
    <source>
        <dbReference type="EMBL" id="RKP34248.1"/>
    </source>
</evidence>
<dbReference type="GO" id="GO:0009086">
    <property type="term" value="P:methionine biosynthetic process"/>
    <property type="evidence" value="ECO:0007669"/>
    <property type="project" value="UniProtKB-KW"/>
</dbReference>
<feature type="binding site" evidence="14">
    <location>
        <position position="671"/>
    </location>
    <ligand>
        <name>Zn(2+)</name>
        <dbReference type="ChEBI" id="CHEBI:29105"/>
        <label>1</label>
        <note>catalytic</note>
    </ligand>
</feature>
<feature type="binding site" evidence="14">
    <location>
        <position position="756"/>
    </location>
    <ligand>
        <name>Zn(2+)</name>
        <dbReference type="ChEBI" id="CHEBI:29105"/>
        <label>1</label>
        <note>catalytic</note>
    </ligand>
</feature>
<dbReference type="CDD" id="cd03312">
    <property type="entry name" value="CIMS_N_terminal_like"/>
    <property type="match status" value="1"/>
</dbReference>
<feature type="binding site" evidence="13">
    <location>
        <begin position="461"/>
        <end position="463"/>
    </location>
    <ligand>
        <name>L-homocysteine</name>
        <dbReference type="ChEBI" id="CHEBI:58199"/>
    </ligand>
</feature>
<evidence type="ECO:0000256" key="9">
    <source>
        <dbReference type="ARBA" id="ARBA00022833"/>
    </source>
</evidence>
<dbReference type="Pfam" id="PF01717">
    <property type="entry name" value="Meth_synt_2"/>
    <property type="match status" value="1"/>
</dbReference>
<accession>A0A4P9ZM90</accession>
<evidence type="ECO:0000259" key="16">
    <source>
        <dbReference type="Pfam" id="PF01717"/>
    </source>
</evidence>
<dbReference type="SUPFAM" id="SSF51726">
    <property type="entry name" value="UROD/MetE-like"/>
    <property type="match status" value="2"/>
</dbReference>
<dbReference type="UniPathway" id="UPA00051">
    <property type="reaction ID" value="UER00082"/>
</dbReference>
<keyword evidence="10" id="KW-0486">Methionine biosynthesis</keyword>
<evidence type="ECO:0000256" key="12">
    <source>
        <dbReference type="ARBA" id="ARBA00031314"/>
    </source>
</evidence>
<feature type="binding site" evidence="13">
    <location>
        <position position="514"/>
    </location>
    <ligand>
        <name>L-methionine</name>
        <dbReference type="ChEBI" id="CHEBI:57844"/>
    </ligand>
</feature>